<dbReference type="RefSeq" id="XP_028266068.1">
    <property type="nucleotide sequence ID" value="XM_028410267.1"/>
</dbReference>
<evidence type="ECO:0000313" key="17">
    <source>
        <dbReference type="RefSeq" id="XP_028266068.1"/>
    </source>
</evidence>
<dbReference type="Pfam" id="PF12662">
    <property type="entry name" value="cEGF"/>
    <property type="match status" value="3"/>
</dbReference>
<evidence type="ECO:0000256" key="8">
    <source>
        <dbReference type="ARBA" id="ARBA00022837"/>
    </source>
</evidence>
<dbReference type="PROSITE" id="PS01178">
    <property type="entry name" value="ANAPHYLATOXIN_2"/>
    <property type="match status" value="1"/>
</dbReference>
<feature type="domain" description="EGF-like" evidence="15">
    <location>
        <begin position="954"/>
        <end position="992"/>
    </location>
</feature>
<dbReference type="SMART" id="SM00181">
    <property type="entry name" value="EGF"/>
    <property type="match status" value="10"/>
</dbReference>
<dbReference type="PROSITE" id="PS01186">
    <property type="entry name" value="EGF_2"/>
    <property type="match status" value="4"/>
</dbReference>
<dbReference type="SMART" id="SM00179">
    <property type="entry name" value="EGF_CA"/>
    <property type="match status" value="10"/>
</dbReference>
<comment type="subcellular location">
    <subcellularLocation>
        <location evidence="1">Secreted</location>
        <location evidence="1">Extracellular space</location>
        <location evidence="1">Extracellular matrix</location>
    </subcellularLocation>
</comment>
<dbReference type="FunFam" id="2.10.25.10:FF:000078">
    <property type="entry name" value="Fibulin-1"/>
    <property type="match status" value="1"/>
</dbReference>
<dbReference type="InterPro" id="IPR000020">
    <property type="entry name" value="Anaphylatoxin/fibulin"/>
</dbReference>
<evidence type="ECO:0000256" key="1">
    <source>
        <dbReference type="ARBA" id="ARBA00004498"/>
    </source>
</evidence>
<dbReference type="GO" id="GO:0005576">
    <property type="term" value="C:extracellular region"/>
    <property type="evidence" value="ECO:0007669"/>
    <property type="project" value="InterPro"/>
</dbReference>
<dbReference type="Pfam" id="PF24532">
    <property type="entry name" value="FIBL-2"/>
    <property type="match status" value="1"/>
</dbReference>
<dbReference type="InParanoid" id="A0A6P7IKH8"/>
<dbReference type="FunFam" id="2.10.25.10:FF:000630">
    <property type="entry name" value="Fibulin 2"/>
    <property type="match status" value="1"/>
</dbReference>
<evidence type="ECO:0000259" key="15">
    <source>
        <dbReference type="PROSITE" id="PS50026"/>
    </source>
</evidence>
<name>A0A6P7IKH8_9TELE</name>
<feature type="signal peptide" evidence="13">
    <location>
        <begin position="1"/>
        <end position="22"/>
    </location>
</feature>
<reference evidence="17" key="1">
    <citation type="submission" date="2025-08" db="UniProtKB">
        <authorList>
            <consortium name="RefSeq"/>
        </authorList>
    </citation>
    <scope>IDENTIFICATION</scope>
</reference>
<dbReference type="CDD" id="cd00054">
    <property type="entry name" value="EGF_CA"/>
    <property type="match status" value="7"/>
</dbReference>
<dbReference type="FunFam" id="2.10.25.10:FF:000341">
    <property type="entry name" value="Fibulin 2"/>
    <property type="match status" value="1"/>
</dbReference>
<feature type="chain" id="PRO_5028259694" evidence="13">
    <location>
        <begin position="23"/>
        <end position="1195"/>
    </location>
</feature>
<evidence type="ECO:0000256" key="10">
    <source>
        <dbReference type="ARBA" id="ARBA00023180"/>
    </source>
</evidence>
<evidence type="ECO:0000256" key="11">
    <source>
        <dbReference type="PROSITE-ProRule" id="PRU00076"/>
    </source>
</evidence>
<keyword evidence="6 13" id="KW-0732">Signal</keyword>
<sequence length="1195" mass="132686">MSIQSATLFICWVIACVDVCLSQNDCTGVDCPVLQNCIGSVLKKGSCCPTCTQRGCTCEGYQYYDCVQAGFRKGKVPEGESYFVDFGSTECSCPQGGGKISCHFIPCPEIPPNCIDILQPADGCLQCGRIGCTNGNKKYEAGHSFQIDQCQVCHCPNEGGRLMCSPIPGCDLHSANKPTWVTTTENNNPLRDISSRYDGQQTSPVEPFSKLGNTLPLYKQDPPNSGRQDYDYTLADPTSSTIQNLAQPLESTTVPPAYPKSNSTTFSSRDNSRHELRETHKNAERSGEGEVTRNMNPTTTGVQSKASLTTTQRVTTEDHRPQQETGERTMRHNNDRNRAVQEIVKDTVRTNTRFRHKHSQSSQTRNHGSSHTVGRKAQERVSVEPGQPTVKQSSYPTVKFSPTSRPPVRMREDGDKPQTQPQTLYNYQSQDEEEEPEVSAKELVKTCCETGEKWASANGHCNSMEPPTKDRHSICWTAQQQCCLGSLKEGRCLAGINAARAGNVCEEDASHKCGIDSYKECCDCCSLGLQFRREGNRCEAHRYLGFHCRHVFVTCCKGEDWRTESQGGWHTVRERPPLDSTQAPTKVSDSPYPKEAFSISDEQDGENAAEGPVEVEDMDECRMYEDKICHHRCVNTPGSFRCECFPGYVLQDDAFTCARETVEEENRLKEVDRAAAADSIAPLPPPTQPTVPLNPCEGNSICEQQCTPVGGQAQCSCFPGFTLKADGRSCEDINECQSARACQFNERCMNTAGSYVCQRLITCPPGYQINNDVCEDINECTQGSHNCGVGFECVNTEGSFTCNPKPRCPVGFNQDAQDTCADVDECGASTQPCGPGFNCINTVGSYMCHRQIICSRGYHASPDGSRCVDVDECESSLHRCGEGQLCHNLPGSYRCECHTGYQYDSFRRMCVDVNECWRYPGRLCAQTCENTPGSYECSCTSGFRLSADGKNCEDVNECLGNPCTQECANIYGSYQCYCNQGYYLREDGHTCEDIDECSQSIGHLCTYKCVNVLGSYQCACPEYGYIMSPNGRSCRDIDECATGVHNCSLAETCYNIQGGYRCLSLDCPPNYRKVSDTRCERISCPNYLECQNSPLRITYYYLSFQSNIVIPAQIFRIGPSPAYSGDNVIVTITQGNEENYFSTRKLNAYTGAVYLHRQVEGPRDFLITVEMKLWRQGTFTTFQAKIYVFITTNLL</sequence>
<dbReference type="PROSITE" id="PS01187">
    <property type="entry name" value="EGF_CA"/>
    <property type="match status" value="4"/>
</dbReference>
<dbReference type="PROSITE" id="PS00010">
    <property type="entry name" value="ASX_HYDROXYL"/>
    <property type="match status" value="4"/>
</dbReference>
<dbReference type="InterPro" id="IPR052235">
    <property type="entry name" value="Nephronectin_domain"/>
</dbReference>
<dbReference type="PANTHER" id="PTHR24050:SF27">
    <property type="entry name" value="FIBRILLIN-1"/>
    <property type="match status" value="1"/>
</dbReference>
<feature type="compositionally biased region" description="Polar residues" evidence="12">
    <location>
        <begin position="360"/>
        <end position="372"/>
    </location>
</feature>
<dbReference type="GeneID" id="114438740"/>
<dbReference type="GO" id="GO:0005509">
    <property type="term" value="F:calcium ion binding"/>
    <property type="evidence" value="ECO:0007669"/>
    <property type="project" value="InterPro"/>
</dbReference>
<feature type="compositionally biased region" description="Basic and acidic residues" evidence="12">
    <location>
        <begin position="315"/>
        <end position="348"/>
    </location>
</feature>
<dbReference type="Gene3D" id="2.10.25.10">
    <property type="entry name" value="Laminin"/>
    <property type="match status" value="10"/>
</dbReference>
<evidence type="ECO:0000256" key="3">
    <source>
        <dbReference type="ARBA" id="ARBA00022525"/>
    </source>
</evidence>
<evidence type="ECO:0000256" key="4">
    <source>
        <dbReference type="ARBA" id="ARBA00022530"/>
    </source>
</evidence>
<keyword evidence="10" id="KW-0325">Glycoprotein</keyword>
<dbReference type="SUPFAM" id="SSF57196">
    <property type="entry name" value="EGF/Laminin"/>
    <property type="match status" value="1"/>
</dbReference>
<dbReference type="Pfam" id="PF07645">
    <property type="entry name" value="EGF_CA"/>
    <property type="match status" value="5"/>
</dbReference>
<dbReference type="InterPro" id="IPR055088">
    <property type="entry name" value="Fibulin_C"/>
</dbReference>
<dbReference type="InterPro" id="IPR026823">
    <property type="entry name" value="cEGF"/>
</dbReference>
<evidence type="ECO:0000256" key="13">
    <source>
        <dbReference type="SAM" id="SignalP"/>
    </source>
</evidence>
<feature type="domain" description="EGF-like" evidence="15">
    <location>
        <begin position="869"/>
        <end position="907"/>
    </location>
</feature>
<dbReference type="InterPro" id="IPR000742">
    <property type="entry name" value="EGF"/>
</dbReference>
<comment type="similarity">
    <text evidence="2">Belongs to the fibulin family.</text>
</comment>
<dbReference type="Pfam" id="PF22914">
    <property type="entry name" value="Fibulin_C"/>
    <property type="match status" value="1"/>
</dbReference>
<feature type="compositionally biased region" description="Polar residues" evidence="12">
    <location>
        <begin position="579"/>
        <end position="588"/>
    </location>
</feature>
<keyword evidence="4" id="KW-0272">Extracellular matrix</keyword>
<feature type="region of interest" description="Disordered" evidence="12">
    <location>
        <begin position="181"/>
        <end position="235"/>
    </location>
</feature>
<feature type="compositionally biased region" description="Polar residues" evidence="12">
    <location>
        <begin position="249"/>
        <end position="269"/>
    </location>
</feature>
<dbReference type="FunFam" id="2.10.25.10:FF:000139">
    <property type="entry name" value="Fibulin-1"/>
    <property type="match status" value="1"/>
</dbReference>
<feature type="compositionally biased region" description="Acidic residues" evidence="12">
    <location>
        <begin position="601"/>
        <end position="613"/>
    </location>
</feature>
<evidence type="ECO:0000256" key="5">
    <source>
        <dbReference type="ARBA" id="ARBA00022536"/>
    </source>
</evidence>
<dbReference type="InterPro" id="IPR001881">
    <property type="entry name" value="EGF-like_Ca-bd_dom"/>
</dbReference>
<feature type="domain" description="EGF-like" evidence="15">
    <location>
        <begin position="912"/>
        <end position="953"/>
    </location>
</feature>
<dbReference type="SUPFAM" id="SSF57184">
    <property type="entry name" value="Growth factor receptor domain"/>
    <property type="match status" value="3"/>
</dbReference>
<keyword evidence="7" id="KW-0677">Repeat</keyword>
<feature type="compositionally biased region" description="Basic and acidic residues" evidence="12">
    <location>
        <begin position="270"/>
        <end position="291"/>
    </location>
</feature>
<accession>A0A6P7IKH8</accession>
<keyword evidence="8" id="KW-0106">Calcium</keyword>
<feature type="domain" description="Anaphylatoxin-like" evidence="14">
    <location>
        <begin position="524"/>
        <end position="556"/>
    </location>
</feature>
<dbReference type="InterPro" id="IPR009030">
    <property type="entry name" value="Growth_fac_rcpt_cys_sf"/>
</dbReference>
<evidence type="ECO:0000256" key="6">
    <source>
        <dbReference type="ARBA" id="ARBA00022729"/>
    </source>
</evidence>
<keyword evidence="5 11" id="KW-0245">EGF-like domain</keyword>
<dbReference type="PROSITE" id="PS50026">
    <property type="entry name" value="EGF_3"/>
    <property type="match status" value="4"/>
</dbReference>
<dbReference type="PROSITE" id="PS01177">
    <property type="entry name" value="ANAPHYLATOXIN_1"/>
    <property type="match status" value="1"/>
</dbReference>
<evidence type="ECO:0000313" key="16">
    <source>
        <dbReference type="Proteomes" id="UP000515145"/>
    </source>
</evidence>
<evidence type="ECO:0000256" key="9">
    <source>
        <dbReference type="ARBA" id="ARBA00023157"/>
    </source>
</evidence>
<feature type="domain" description="EGF-like" evidence="15">
    <location>
        <begin position="617"/>
        <end position="658"/>
    </location>
</feature>
<dbReference type="AlphaFoldDB" id="A0A6P7IKH8"/>
<feature type="compositionally biased region" description="Polar residues" evidence="12">
    <location>
        <begin position="293"/>
        <end position="314"/>
    </location>
</feature>
<keyword evidence="3" id="KW-0964">Secreted</keyword>
<feature type="region of interest" description="Disordered" evidence="12">
    <location>
        <begin position="567"/>
        <end position="613"/>
    </location>
</feature>
<dbReference type="PANTHER" id="PTHR24050">
    <property type="entry name" value="PA14 DOMAIN-CONTAINING PROTEIN"/>
    <property type="match status" value="1"/>
</dbReference>
<organism evidence="16 17">
    <name type="scientific">Parambassis ranga</name>
    <name type="common">Indian glassy fish</name>
    <dbReference type="NCBI Taxonomy" id="210632"/>
    <lineage>
        <taxon>Eukaryota</taxon>
        <taxon>Metazoa</taxon>
        <taxon>Chordata</taxon>
        <taxon>Craniata</taxon>
        <taxon>Vertebrata</taxon>
        <taxon>Euteleostomi</taxon>
        <taxon>Actinopterygii</taxon>
        <taxon>Neopterygii</taxon>
        <taxon>Teleostei</taxon>
        <taxon>Neoteleostei</taxon>
        <taxon>Acanthomorphata</taxon>
        <taxon>Ovalentaria</taxon>
        <taxon>Ambassidae</taxon>
        <taxon>Parambassis</taxon>
    </lineage>
</organism>
<dbReference type="InterPro" id="IPR056612">
    <property type="entry name" value="FIBL-2_dom"/>
</dbReference>
<dbReference type="Proteomes" id="UP000515145">
    <property type="component" value="Chromosome 7"/>
</dbReference>
<evidence type="ECO:0000256" key="7">
    <source>
        <dbReference type="ARBA" id="ARBA00022737"/>
    </source>
</evidence>
<dbReference type="FunFam" id="2.10.25.10:FF:000010">
    <property type="entry name" value="Pro-epidermal growth factor"/>
    <property type="match status" value="3"/>
</dbReference>
<feature type="compositionally biased region" description="Polar residues" evidence="12">
    <location>
        <begin position="389"/>
        <end position="403"/>
    </location>
</feature>
<feature type="region of interest" description="Disordered" evidence="12">
    <location>
        <begin position="249"/>
        <end position="422"/>
    </location>
</feature>
<proteinExistence type="inferred from homology"/>
<evidence type="ECO:0000259" key="14">
    <source>
        <dbReference type="PROSITE" id="PS01178"/>
    </source>
</evidence>
<dbReference type="SMART" id="SM00104">
    <property type="entry name" value="ANATO"/>
    <property type="match status" value="2"/>
</dbReference>
<comment type="caution">
    <text evidence="11">Lacks conserved residue(s) required for the propagation of feature annotation.</text>
</comment>
<evidence type="ECO:0000256" key="12">
    <source>
        <dbReference type="SAM" id="MobiDB-lite"/>
    </source>
</evidence>
<keyword evidence="9" id="KW-1015">Disulfide bond</keyword>
<evidence type="ECO:0000256" key="2">
    <source>
        <dbReference type="ARBA" id="ARBA00006127"/>
    </source>
</evidence>
<protein>
    <submittedName>
        <fullName evidence="17">Fibulin-2-like</fullName>
    </submittedName>
</protein>
<dbReference type="InterPro" id="IPR000152">
    <property type="entry name" value="EGF-type_Asp/Asn_hydroxyl_site"/>
</dbReference>
<keyword evidence="16" id="KW-1185">Reference proteome</keyword>
<dbReference type="OrthoDB" id="4062651at2759"/>
<dbReference type="InterPro" id="IPR049883">
    <property type="entry name" value="NOTCH1_EGF-like"/>
</dbReference>
<gene>
    <name evidence="17" type="primary">LOC114438740</name>
</gene>
<dbReference type="InterPro" id="IPR018097">
    <property type="entry name" value="EGF_Ca-bd_CS"/>
</dbReference>